<dbReference type="EMBL" id="JAAARO010000021">
    <property type="protein sequence ID" value="KAF5729405.1"/>
    <property type="molecule type" value="Genomic_DNA"/>
</dbReference>
<keyword evidence="2" id="KW-0732">Signal</keyword>
<feature type="chain" id="PRO_5029452236" evidence="2">
    <location>
        <begin position="22"/>
        <end position="161"/>
    </location>
</feature>
<feature type="compositionally biased region" description="Gly residues" evidence="1">
    <location>
        <begin position="71"/>
        <end position="90"/>
    </location>
</feature>
<dbReference type="AlphaFoldDB" id="A0A7J7C639"/>
<dbReference type="PANTHER" id="PTHR36245:SF7">
    <property type="entry name" value="GLYCINE-RICH PROTEIN"/>
    <property type="match status" value="1"/>
</dbReference>
<feature type="region of interest" description="Disordered" evidence="1">
    <location>
        <begin position="67"/>
        <end position="120"/>
    </location>
</feature>
<evidence type="ECO:0000313" key="3">
    <source>
        <dbReference type="EMBL" id="KAF5729405.1"/>
    </source>
</evidence>
<name>A0A7J7C639_TRIWF</name>
<reference evidence="3 4" key="1">
    <citation type="journal article" date="2020" name="Nat. Commun.">
        <title>Genome of Tripterygium wilfordii and identification of cytochrome P450 involved in triptolide biosynthesis.</title>
        <authorList>
            <person name="Tu L."/>
            <person name="Su P."/>
            <person name="Zhang Z."/>
            <person name="Gao L."/>
            <person name="Wang J."/>
            <person name="Hu T."/>
            <person name="Zhou J."/>
            <person name="Zhang Y."/>
            <person name="Zhao Y."/>
            <person name="Liu Y."/>
            <person name="Song Y."/>
            <person name="Tong Y."/>
            <person name="Lu Y."/>
            <person name="Yang J."/>
            <person name="Xu C."/>
            <person name="Jia M."/>
            <person name="Peters R.J."/>
            <person name="Huang L."/>
            <person name="Gao W."/>
        </authorList>
    </citation>
    <scope>NUCLEOTIDE SEQUENCE [LARGE SCALE GENOMIC DNA]</scope>
    <source>
        <strain evidence="4">cv. XIE 37</strain>
        <tissue evidence="3">Leaf</tissue>
    </source>
</reference>
<sequence length="161" mass="16748">MDYKAFFLIFFLYVSAAAASASLLGKNWPSVSLQKLDQKDPSIHEQHPTNTVIDGSHRRDIIHGSKFAHGAGRGAGHGARTTGGGAGHGAGTTSPDESGNNGGHRSPNVQGGAVIPLIGGNSKHHRGAGNCIQNCPGLPILIITTFVSLKVHLHIAYGCQI</sequence>
<gene>
    <name evidence="3" type="ORF">HS088_TW21G01570</name>
</gene>
<dbReference type="Proteomes" id="UP000593562">
    <property type="component" value="Unassembled WGS sequence"/>
</dbReference>
<evidence type="ECO:0000256" key="1">
    <source>
        <dbReference type="SAM" id="MobiDB-lite"/>
    </source>
</evidence>
<proteinExistence type="predicted"/>
<evidence type="ECO:0000313" key="4">
    <source>
        <dbReference type="Proteomes" id="UP000593562"/>
    </source>
</evidence>
<dbReference type="PANTHER" id="PTHR36245">
    <property type="entry name" value="GLYCINE-RICH PROTEIN DOT1-LIKE"/>
    <property type="match status" value="1"/>
</dbReference>
<dbReference type="InParanoid" id="A0A7J7C639"/>
<protein>
    <submittedName>
        <fullName evidence="3">Uncharacterized protein</fullName>
    </submittedName>
</protein>
<keyword evidence="4" id="KW-1185">Reference proteome</keyword>
<accession>A0A7J7C639</accession>
<feature type="signal peptide" evidence="2">
    <location>
        <begin position="1"/>
        <end position="21"/>
    </location>
</feature>
<comment type="caution">
    <text evidence="3">The sequence shown here is derived from an EMBL/GenBank/DDBJ whole genome shotgun (WGS) entry which is preliminary data.</text>
</comment>
<evidence type="ECO:0000256" key="2">
    <source>
        <dbReference type="SAM" id="SignalP"/>
    </source>
</evidence>
<organism evidence="3 4">
    <name type="scientific">Tripterygium wilfordii</name>
    <name type="common">Thunder God vine</name>
    <dbReference type="NCBI Taxonomy" id="458696"/>
    <lineage>
        <taxon>Eukaryota</taxon>
        <taxon>Viridiplantae</taxon>
        <taxon>Streptophyta</taxon>
        <taxon>Embryophyta</taxon>
        <taxon>Tracheophyta</taxon>
        <taxon>Spermatophyta</taxon>
        <taxon>Magnoliopsida</taxon>
        <taxon>eudicotyledons</taxon>
        <taxon>Gunneridae</taxon>
        <taxon>Pentapetalae</taxon>
        <taxon>rosids</taxon>
        <taxon>fabids</taxon>
        <taxon>Celastrales</taxon>
        <taxon>Celastraceae</taxon>
        <taxon>Tripterygium</taxon>
    </lineage>
</organism>